<protein>
    <recommendedName>
        <fullName evidence="3">DUF1491 family protein</fullName>
    </recommendedName>
</protein>
<proteinExistence type="predicted"/>
<gene>
    <name evidence="1" type="ORF">GCM10011395_13700</name>
</gene>
<dbReference type="EMBL" id="BMDW01000006">
    <property type="protein sequence ID" value="GGA44712.1"/>
    <property type="molecule type" value="Genomic_DNA"/>
</dbReference>
<dbReference type="InterPro" id="IPR009964">
    <property type="entry name" value="DUF1491"/>
</dbReference>
<reference evidence="2" key="1">
    <citation type="journal article" date="2019" name="Int. J. Syst. Evol. Microbiol.">
        <title>The Global Catalogue of Microorganisms (GCM) 10K type strain sequencing project: providing services to taxonomists for standard genome sequencing and annotation.</title>
        <authorList>
            <consortium name="The Broad Institute Genomics Platform"/>
            <consortium name="The Broad Institute Genome Sequencing Center for Infectious Disease"/>
            <person name="Wu L."/>
            <person name="Ma J."/>
        </authorList>
    </citation>
    <scope>NUCLEOTIDE SEQUENCE [LARGE SCALE GENOMIC DNA]</scope>
    <source>
        <strain evidence="2">CGMCC 1.10106</strain>
    </source>
</reference>
<comment type="caution">
    <text evidence="1">The sequence shown here is derived from an EMBL/GenBank/DDBJ whole genome shotgun (WGS) entry which is preliminary data.</text>
</comment>
<name>A0ABQ1GJ92_9SPHN</name>
<keyword evidence="2" id="KW-1185">Reference proteome</keyword>
<organism evidence="1 2">
    <name type="scientific">Sphingomonas psychrolutea</name>
    <dbReference type="NCBI Taxonomy" id="1259676"/>
    <lineage>
        <taxon>Bacteria</taxon>
        <taxon>Pseudomonadati</taxon>
        <taxon>Pseudomonadota</taxon>
        <taxon>Alphaproteobacteria</taxon>
        <taxon>Sphingomonadales</taxon>
        <taxon>Sphingomonadaceae</taxon>
        <taxon>Sphingomonas</taxon>
    </lineage>
</organism>
<dbReference type="Proteomes" id="UP000618591">
    <property type="component" value="Unassembled WGS sequence"/>
</dbReference>
<evidence type="ECO:0008006" key="3">
    <source>
        <dbReference type="Google" id="ProtNLM"/>
    </source>
</evidence>
<dbReference type="RefSeq" id="WP_188446109.1">
    <property type="nucleotide sequence ID" value="NZ_BMDW01000006.1"/>
</dbReference>
<dbReference type="Pfam" id="PF07372">
    <property type="entry name" value="DUF1491"/>
    <property type="match status" value="1"/>
</dbReference>
<sequence length="113" mass="12098">MSGSLPTAILVSALLKRVNDAGGMGMVRARGDAESGTILLILNEEPGASRLLERVIGVHGKPVFVATGPIDANDAGARDAYWRRRRSRDPDLWVIELDIASAERFAAETILDG</sequence>
<evidence type="ECO:0000313" key="2">
    <source>
        <dbReference type="Proteomes" id="UP000618591"/>
    </source>
</evidence>
<dbReference type="Gene3D" id="3.40.1530.20">
    <property type="entry name" value="Protein of unknown function (DUF1491)"/>
    <property type="match status" value="1"/>
</dbReference>
<accession>A0ABQ1GJ92</accession>
<evidence type="ECO:0000313" key="1">
    <source>
        <dbReference type="EMBL" id="GGA44712.1"/>
    </source>
</evidence>